<organism evidence="2 3">
    <name type="scientific">Saxophila tyrrhenica</name>
    <dbReference type="NCBI Taxonomy" id="1690608"/>
    <lineage>
        <taxon>Eukaryota</taxon>
        <taxon>Fungi</taxon>
        <taxon>Dikarya</taxon>
        <taxon>Ascomycota</taxon>
        <taxon>Pezizomycotina</taxon>
        <taxon>Dothideomycetes</taxon>
        <taxon>Dothideomycetidae</taxon>
        <taxon>Mycosphaerellales</taxon>
        <taxon>Extremaceae</taxon>
        <taxon>Saxophila</taxon>
    </lineage>
</organism>
<accession>A0AAV9NTR2</accession>
<dbReference type="SUPFAM" id="SSF46785">
    <property type="entry name" value="Winged helix' DNA-binding domain"/>
    <property type="match status" value="1"/>
</dbReference>
<protein>
    <recommendedName>
        <fullName evidence="1">O-methyltransferase dimerisation domain-containing protein</fullName>
    </recommendedName>
</protein>
<keyword evidence="3" id="KW-1185">Reference proteome</keyword>
<dbReference type="InterPro" id="IPR012967">
    <property type="entry name" value="COMT_dimerisation"/>
</dbReference>
<dbReference type="RefSeq" id="XP_064653589.1">
    <property type="nucleotide sequence ID" value="XM_064808267.1"/>
</dbReference>
<sequence>MPSVLVNSLNELARQPPQSEKEKKEVYDAALRLAWSLESQQDTAQRLYHGHLPLATAQTGIDLGLFDILSKHSGDAFSIDDLAAKTGAEPELLSRLLGFYAAQQMVLQTPQGTFTASPITHNLSQPGTAAGIKH</sequence>
<dbReference type="AlphaFoldDB" id="A0AAV9NTR2"/>
<dbReference type="Proteomes" id="UP001337655">
    <property type="component" value="Unassembled WGS sequence"/>
</dbReference>
<dbReference type="GO" id="GO:0008168">
    <property type="term" value="F:methyltransferase activity"/>
    <property type="evidence" value="ECO:0007669"/>
    <property type="project" value="InterPro"/>
</dbReference>
<reference evidence="2 3" key="1">
    <citation type="submission" date="2023-08" db="EMBL/GenBank/DDBJ databases">
        <title>Black Yeasts Isolated from many extreme environments.</title>
        <authorList>
            <person name="Coleine C."/>
            <person name="Stajich J.E."/>
            <person name="Selbmann L."/>
        </authorList>
    </citation>
    <scope>NUCLEOTIDE SEQUENCE [LARGE SCALE GENOMIC DNA]</scope>
    <source>
        <strain evidence="2 3">CCFEE 5935</strain>
    </source>
</reference>
<dbReference type="InterPro" id="IPR036388">
    <property type="entry name" value="WH-like_DNA-bd_sf"/>
</dbReference>
<dbReference type="PANTHER" id="PTHR43712:SF1">
    <property type="entry name" value="HYPOTHETICAL O-METHYLTRANSFERASE (EUROFUNG)-RELATED"/>
    <property type="match status" value="1"/>
</dbReference>
<dbReference type="InterPro" id="IPR036390">
    <property type="entry name" value="WH_DNA-bd_sf"/>
</dbReference>
<dbReference type="PROSITE" id="PS51683">
    <property type="entry name" value="SAM_OMT_II"/>
    <property type="match status" value="1"/>
</dbReference>
<dbReference type="Gene3D" id="1.10.10.10">
    <property type="entry name" value="Winged helix-like DNA-binding domain superfamily/Winged helix DNA-binding domain"/>
    <property type="match status" value="1"/>
</dbReference>
<comment type="caution">
    <text evidence="2">The sequence shown here is derived from an EMBL/GenBank/DDBJ whole genome shotgun (WGS) entry which is preliminary data.</text>
</comment>
<evidence type="ECO:0000313" key="2">
    <source>
        <dbReference type="EMBL" id="KAK5162999.1"/>
    </source>
</evidence>
<dbReference type="GO" id="GO:0046983">
    <property type="term" value="F:protein dimerization activity"/>
    <property type="evidence" value="ECO:0007669"/>
    <property type="project" value="InterPro"/>
</dbReference>
<evidence type="ECO:0000259" key="1">
    <source>
        <dbReference type="Pfam" id="PF08100"/>
    </source>
</evidence>
<dbReference type="EMBL" id="JAVRRT010000030">
    <property type="protein sequence ID" value="KAK5162999.1"/>
    <property type="molecule type" value="Genomic_DNA"/>
</dbReference>
<name>A0AAV9NTR2_9PEZI</name>
<dbReference type="PANTHER" id="PTHR43712">
    <property type="entry name" value="PUTATIVE (AFU_ORTHOLOGUE AFUA_4G14580)-RELATED"/>
    <property type="match status" value="1"/>
</dbReference>
<dbReference type="InterPro" id="IPR016461">
    <property type="entry name" value="COMT-like"/>
</dbReference>
<dbReference type="GeneID" id="89932375"/>
<feature type="domain" description="O-methyltransferase dimerisation" evidence="1">
    <location>
        <begin position="49"/>
        <end position="119"/>
    </location>
</feature>
<proteinExistence type="predicted"/>
<gene>
    <name evidence="2" type="ORF">LTR77_011054</name>
</gene>
<evidence type="ECO:0000313" key="3">
    <source>
        <dbReference type="Proteomes" id="UP001337655"/>
    </source>
</evidence>
<dbReference type="Pfam" id="PF08100">
    <property type="entry name" value="Dimerisation"/>
    <property type="match status" value="1"/>
</dbReference>